<name>A0A2N3YI71_9MICO</name>
<dbReference type="EMBL" id="PJNE01000001">
    <property type="protein sequence ID" value="PKW26518.1"/>
    <property type="molecule type" value="Genomic_DNA"/>
</dbReference>
<evidence type="ECO:0000259" key="2">
    <source>
        <dbReference type="SMART" id="SM00387"/>
    </source>
</evidence>
<dbReference type="InterPro" id="IPR036890">
    <property type="entry name" value="HATPase_C_sf"/>
</dbReference>
<keyword evidence="1" id="KW-0472">Membrane</keyword>
<dbReference type="InterPro" id="IPR010559">
    <property type="entry name" value="Sig_transdc_His_kin_internal"/>
</dbReference>
<feature type="transmembrane region" description="Helical" evidence="1">
    <location>
        <begin position="6"/>
        <end position="27"/>
    </location>
</feature>
<organism evidence="3 4">
    <name type="scientific">Phycicoccus duodecadis</name>
    <dbReference type="NCBI Taxonomy" id="173053"/>
    <lineage>
        <taxon>Bacteria</taxon>
        <taxon>Bacillati</taxon>
        <taxon>Actinomycetota</taxon>
        <taxon>Actinomycetes</taxon>
        <taxon>Micrococcales</taxon>
        <taxon>Intrasporangiaceae</taxon>
        <taxon>Phycicoccus</taxon>
    </lineage>
</organism>
<dbReference type="Pfam" id="PF02518">
    <property type="entry name" value="HATPase_c"/>
    <property type="match status" value="1"/>
</dbReference>
<accession>A0A2N3YI71</accession>
<keyword evidence="1" id="KW-0812">Transmembrane</keyword>
<dbReference type="OrthoDB" id="2514702at2"/>
<evidence type="ECO:0000256" key="1">
    <source>
        <dbReference type="SAM" id="Phobius"/>
    </source>
</evidence>
<dbReference type="SMART" id="SM00387">
    <property type="entry name" value="HATPase_c"/>
    <property type="match status" value="1"/>
</dbReference>
<dbReference type="Gene3D" id="3.30.565.10">
    <property type="entry name" value="Histidine kinase-like ATPase, C-terminal domain"/>
    <property type="match status" value="1"/>
</dbReference>
<dbReference type="Gene3D" id="3.30.450.40">
    <property type="match status" value="1"/>
</dbReference>
<dbReference type="GO" id="GO:0000155">
    <property type="term" value="F:phosphorelay sensor kinase activity"/>
    <property type="evidence" value="ECO:0007669"/>
    <property type="project" value="InterPro"/>
</dbReference>
<feature type="domain" description="Histidine kinase/HSP90-like ATPase" evidence="2">
    <location>
        <begin position="282"/>
        <end position="391"/>
    </location>
</feature>
<dbReference type="Proteomes" id="UP000233781">
    <property type="component" value="Unassembled WGS sequence"/>
</dbReference>
<evidence type="ECO:0000313" key="3">
    <source>
        <dbReference type="EMBL" id="PKW26518.1"/>
    </source>
</evidence>
<keyword evidence="1" id="KW-1133">Transmembrane helix</keyword>
<dbReference type="PANTHER" id="PTHR34220:SF7">
    <property type="entry name" value="SENSOR HISTIDINE KINASE YPDA"/>
    <property type="match status" value="1"/>
</dbReference>
<proteinExistence type="predicted"/>
<dbReference type="PANTHER" id="PTHR34220">
    <property type="entry name" value="SENSOR HISTIDINE KINASE YPDA"/>
    <property type="match status" value="1"/>
</dbReference>
<dbReference type="InterPro" id="IPR029016">
    <property type="entry name" value="GAF-like_dom_sf"/>
</dbReference>
<dbReference type="AlphaFoldDB" id="A0A2N3YI71"/>
<dbReference type="SUPFAM" id="SSF55874">
    <property type="entry name" value="ATPase domain of HSP90 chaperone/DNA topoisomerase II/histidine kinase"/>
    <property type="match status" value="1"/>
</dbReference>
<dbReference type="Pfam" id="PF06580">
    <property type="entry name" value="His_kinase"/>
    <property type="match status" value="1"/>
</dbReference>
<keyword evidence="4" id="KW-1185">Reference proteome</keyword>
<sequence>MTGSIHWPTAVLVAGTMLLLWLGVTLLRRSRRSGFISETDRATYATLHTASLASRHLGEGLSPESAERAGRHLLSILGASAVSIAGPGSVLSWTGTGEHHRAQAVALGGRTLETGRTVAHPYEVVACEDPECTLRGAVTAPLVTDDLVVGTLTAWTQEPSPGLTRATEEVASWVSSQLALAELARTRNRVMEAELRALRAQISPHFIYNSLAAIASFVRTDPDRARELLLDFADFTRYALRTGGTFTTLAEELRNVERYLVLEQARFGDRLRVSLLVAPEVLTVTLPYLAVQPLVENAVRHGLASKEGVGHVTITAGDEGSHAEIAIEDDGVGTDPERVRAILDGAHAHDSMGLGNVDARLRQVYGDECGLVVETAPGAGTRVSFRVPKFAPGVHAQH</sequence>
<gene>
    <name evidence="3" type="ORF">ATL31_1330</name>
</gene>
<comment type="caution">
    <text evidence="3">The sequence shown here is derived from an EMBL/GenBank/DDBJ whole genome shotgun (WGS) entry which is preliminary data.</text>
</comment>
<dbReference type="InterPro" id="IPR003594">
    <property type="entry name" value="HATPase_dom"/>
</dbReference>
<protein>
    <submittedName>
        <fullName evidence="3">Two-component system LytT family sensor kinase</fullName>
    </submittedName>
</protein>
<dbReference type="RefSeq" id="WP_101395073.1">
    <property type="nucleotide sequence ID" value="NZ_PJNE01000001.1"/>
</dbReference>
<keyword evidence="3" id="KW-0418">Kinase</keyword>
<keyword evidence="3" id="KW-0808">Transferase</keyword>
<evidence type="ECO:0000313" key="4">
    <source>
        <dbReference type="Proteomes" id="UP000233781"/>
    </source>
</evidence>
<reference evidence="3 4" key="1">
    <citation type="submission" date="2017-12" db="EMBL/GenBank/DDBJ databases">
        <title>Sequencing the genomes of 1000 Actinobacteria strains.</title>
        <authorList>
            <person name="Klenk H.-P."/>
        </authorList>
    </citation>
    <scope>NUCLEOTIDE SEQUENCE [LARGE SCALE GENOMIC DNA]</scope>
    <source>
        <strain evidence="3 4">DSM 12806</strain>
    </source>
</reference>
<dbReference type="InterPro" id="IPR050640">
    <property type="entry name" value="Bact_2-comp_sensor_kinase"/>
</dbReference>
<dbReference type="GO" id="GO:0016020">
    <property type="term" value="C:membrane"/>
    <property type="evidence" value="ECO:0007669"/>
    <property type="project" value="InterPro"/>
</dbReference>